<gene>
    <name evidence="3" type="primary">LOC112275824</name>
</gene>
<dbReference type="PANTHER" id="PTHR12828">
    <property type="entry name" value="PROTEASOME MATURATION PROTEIN UMP1"/>
    <property type="match status" value="1"/>
</dbReference>
<name>A0A7I4CF60_PHYPA</name>
<keyword evidence="4" id="KW-1185">Reference proteome</keyword>
<dbReference type="PANTHER" id="PTHR12828:SF3">
    <property type="entry name" value="PROTEASOME MATURATION PROTEIN"/>
    <property type="match status" value="1"/>
</dbReference>
<dbReference type="Gramene" id="Pp3c23_15440V3.2">
    <property type="protein sequence ID" value="Pp3c23_15440V3.2"/>
    <property type="gene ID" value="Pp3c23_15440"/>
</dbReference>
<dbReference type="EMBL" id="ABEU02000023">
    <property type="status" value="NOT_ANNOTATED_CDS"/>
    <property type="molecule type" value="Genomic_DNA"/>
</dbReference>
<dbReference type="Proteomes" id="UP000006727">
    <property type="component" value="Chromosome 23"/>
</dbReference>
<reference evidence="3" key="3">
    <citation type="submission" date="2020-12" db="UniProtKB">
        <authorList>
            <consortium name="EnsemblPlants"/>
        </authorList>
    </citation>
    <scope>IDENTIFICATION</scope>
</reference>
<dbReference type="FunCoup" id="A0A7I4CF60">
    <property type="interactions" value="2953"/>
</dbReference>
<dbReference type="GO" id="GO:0005634">
    <property type="term" value="C:nucleus"/>
    <property type="evidence" value="ECO:0000318"/>
    <property type="project" value="GO_Central"/>
</dbReference>
<sequence length="220" mass="24188">MVLACLLVEHSAHKASGDFHWGPKPDSSCEWLVMETPRSRVCCEALAIAVVVAQSSSPALALFLDFTASSAACSSPDLISVMDGIQLPHDVLGSHDSLRHGLPAFKSDVLPVHPVEVIQRSSKAMQAQTKRTLLERAYGSAFPMKMDIERQILTRFQRPTGLIPSSMLGLESLTGELDEFGFEDFLNDPKESDTFVPRDMHESMEVRLGLAKGPVSRMFF</sequence>
<evidence type="ECO:0000256" key="1">
    <source>
        <dbReference type="ARBA" id="ARBA00023186"/>
    </source>
</evidence>
<dbReference type="AlphaFoldDB" id="A0A7I4CF60"/>
<evidence type="ECO:0008006" key="5">
    <source>
        <dbReference type="Google" id="ProtNLM"/>
    </source>
</evidence>
<dbReference type="InParanoid" id="A0A7I4CF60"/>
<protein>
    <recommendedName>
        <fullName evidence="5">Proteasome maturation factor UMP1</fullName>
    </recommendedName>
</protein>
<dbReference type="InterPro" id="IPR008012">
    <property type="entry name" value="Ump1"/>
</dbReference>
<proteinExistence type="inferred from homology"/>
<evidence type="ECO:0000313" key="3">
    <source>
        <dbReference type="EnsemblPlants" id="Pp3c23_15440V3.2"/>
    </source>
</evidence>
<dbReference type="GO" id="GO:0005737">
    <property type="term" value="C:cytoplasm"/>
    <property type="evidence" value="ECO:0000318"/>
    <property type="project" value="GO_Central"/>
</dbReference>
<evidence type="ECO:0000256" key="2">
    <source>
        <dbReference type="ARBA" id="ARBA00043974"/>
    </source>
</evidence>
<comment type="similarity">
    <text evidence="2">Belongs to the POMP/UMP1 family.</text>
</comment>
<dbReference type="GO" id="GO:0043248">
    <property type="term" value="P:proteasome assembly"/>
    <property type="evidence" value="ECO:0000318"/>
    <property type="project" value="GO_Central"/>
</dbReference>
<dbReference type="EnsemblPlants" id="Pp3c23_15440V3.2">
    <property type="protein sequence ID" value="Pp3c23_15440V3.2"/>
    <property type="gene ID" value="Pp3c23_15440"/>
</dbReference>
<reference evidence="3 4" key="1">
    <citation type="journal article" date="2008" name="Science">
        <title>The Physcomitrella genome reveals evolutionary insights into the conquest of land by plants.</title>
        <authorList>
            <person name="Rensing S."/>
            <person name="Lang D."/>
            <person name="Zimmer A."/>
            <person name="Terry A."/>
            <person name="Salamov A."/>
            <person name="Shapiro H."/>
            <person name="Nishiyama T."/>
            <person name="Perroud P.-F."/>
            <person name="Lindquist E."/>
            <person name="Kamisugi Y."/>
            <person name="Tanahashi T."/>
            <person name="Sakakibara K."/>
            <person name="Fujita T."/>
            <person name="Oishi K."/>
            <person name="Shin-I T."/>
            <person name="Kuroki Y."/>
            <person name="Toyoda A."/>
            <person name="Suzuki Y."/>
            <person name="Hashimoto A."/>
            <person name="Yamaguchi K."/>
            <person name="Sugano A."/>
            <person name="Kohara Y."/>
            <person name="Fujiyama A."/>
            <person name="Anterola A."/>
            <person name="Aoki S."/>
            <person name="Ashton N."/>
            <person name="Barbazuk W.B."/>
            <person name="Barker E."/>
            <person name="Bennetzen J."/>
            <person name="Bezanilla M."/>
            <person name="Blankenship R."/>
            <person name="Cho S.H."/>
            <person name="Dutcher S."/>
            <person name="Estelle M."/>
            <person name="Fawcett J.A."/>
            <person name="Gundlach H."/>
            <person name="Hanada K."/>
            <person name="Heyl A."/>
            <person name="Hicks K.A."/>
            <person name="Hugh J."/>
            <person name="Lohr M."/>
            <person name="Mayer K."/>
            <person name="Melkozernov A."/>
            <person name="Murata T."/>
            <person name="Nelson D."/>
            <person name="Pils B."/>
            <person name="Prigge M."/>
            <person name="Reiss B."/>
            <person name="Renner T."/>
            <person name="Rombauts S."/>
            <person name="Rushton P."/>
            <person name="Sanderfoot A."/>
            <person name="Schween G."/>
            <person name="Shiu S.-H."/>
            <person name="Stueber K."/>
            <person name="Theodoulou F.L."/>
            <person name="Tu H."/>
            <person name="Van de Peer Y."/>
            <person name="Verrier P.J."/>
            <person name="Waters E."/>
            <person name="Wood A."/>
            <person name="Yang L."/>
            <person name="Cove D."/>
            <person name="Cuming A."/>
            <person name="Hasebe M."/>
            <person name="Lucas S."/>
            <person name="Mishler D.B."/>
            <person name="Reski R."/>
            <person name="Grigoriev I."/>
            <person name="Quatrano R.S."/>
            <person name="Boore J.L."/>
        </authorList>
    </citation>
    <scope>NUCLEOTIDE SEQUENCE [LARGE SCALE GENOMIC DNA]</scope>
    <source>
        <strain evidence="3 4">cv. Gransden 2004</strain>
    </source>
</reference>
<keyword evidence="1" id="KW-0143">Chaperone</keyword>
<reference evidence="3 4" key="2">
    <citation type="journal article" date="2018" name="Plant J.">
        <title>The Physcomitrella patens chromosome-scale assembly reveals moss genome structure and evolution.</title>
        <authorList>
            <person name="Lang D."/>
            <person name="Ullrich K.K."/>
            <person name="Murat F."/>
            <person name="Fuchs J."/>
            <person name="Jenkins J."/>
            <person name="Haas F.B."/>
            <person name="Piednoel M."/>
            <person name="Gundlach H."/>
            <person name="Van Bel M."/>
            <person name="Meyberg R."/>
            <person name="Vives C."/>
            <person name="Morata J."/>
            <person name="Symeonidi A."/>
            <person name="Hiss M."/>
            <person name="Muchero W."/>
            <person name="Kamisugi Y."/>
            <person name="Saleh O."/>
            <person name="Blanc G."/>
            <person name="Decker E.L."/>
            <person name="van Gessel N."/>
            <person name="Grimwood J."/>
            <person name="Hayes R.D."/>
            <person name="Graham S.W."/>
            <person name="Gunter L.E."/>
            <person name="McDaniel S.F."/>
            <person name="Hoernstein S.N.W."/>
            <person name="Larsson A."/>
            <person name="Li F.W."/>
            <person name="Perroud P.F."/>
            <person name="Phillips J."/>
            <person name="Ranjan P."/>
            <person name="Rokshar D.S."/>
            <person name="Rothfels C.J."/>
            <person name="Schneider L."/>
            <person name="Shu S."/>
            <person name="Stevenson D.W."/>
            <person name="Thummler F."/>
            <person name="Tillich M."/>
            <person name="Villarreal Aguilar J.C."/>
            <person name="Widiez T."/>
            <person name="Wong G.K."/>
            <person name="Wymore A."/>
            <person name="Zhang Y."/>
            <person name="Zimmer A.D."/>
            <person name="Quatrano R.S."/>
            <person name="Mayer K.F.X."/>
            <person name="Goodstein D."/>
            <person name="Casacuberta J.M."/>
            <person name="Vandepoele K."/>
            <person name="Reski R."/>
            <person name="Cuming A.C."/>
            <person name="Tuskan G.A."/>
            <person name="Maumus F."/>
            <person name="Salse J."/>
            <person name="Schmutz J."/>
            <person name="Rensing S.A."/>
        </authorList>
    </citation>
    <scope>NUCLEOTIDE SEQUENCE [LARGE SCALE GENOMIC DNA]</scope>
    <source>
        <strain evidence="3 4">cv. Gransden 2004</strain>
    </source>
</reference>
<evidence type="ECO:0000313" key="4">
    <source>
        <dbReference type="Proteomes" id="UP000006727"/>
    </source>
</evidence>
<accession>A0A7I4CF60</accession>
<organism evidence="3 4">
    <name type="scientific">Physcomitrium patens</name>
    <name type="common">Spreading-leaved earth moss</name>
    <name type="synonym">Physcomitrella patens</name>
    <dbReference type="NCBI Taxonomy" id="3218"/>
    <lineage>
        <taxon>Eukaryota</taxon>
        <taxon>Viridiplantae</taxon>
        <taxon>Streptophyta</taxon>
        <taxon>Embryophyta</taxon>
        <taxon>Bryophyta</taxon>
        <taxon>Bryophytina</taxon>
        <taxon>Bryopsida</taxon>
        <taxon>Funariidae</taxon>
        <taxon>Funariales</taxon>
        <taxon>Funariaceae</taxon>
        <taxon>Physcomitrium</taxon>
    </lineage>
</organism>
<dbReference type="Pfam" id="PF05348">
    <property type="entry name" value="UMP1"/>
    <property type="match status" value="1"/>
</dbReference>